<dbReference type="Pfam" id="PF00583">
    <property type="entry name" value="Acetyltransf_1"/>
    <property type="match status" value="1"/>
</dbReference>
<feature type="compositionally biased region" description="Basic and acidic residues" evidence="1">
    <location>
        <begin position="98"/>
        <end position="107"/>
    </location>
</feature>
<name>A0A6A6YYN8_9PEZI</name>
<evidence type="ECO:0000313" key="3">
    <source>
        <dbReference type="EMBL" id="KAF2813553.1"/>
    </source>
</evidence>
<reference evidence="3 5" key="1">
    <citation type="journal article" date="2020" name="Stud. Mycol.">
        <title>101 Dothideomycetes genomes: a test case for predicting lifestyles and emergence of pathogens.</title>
        <authorList>
            <person name="Haridas S."/>
            <person name="Albert R."/>
            <person name="Binder M."/>
            <person name="Bloem J."/>
            <person name="Labutti K."/>
            <person name="Salamov A."/>
            <person name="Andreopoulos B."/>
            <person name="Baker S."/>
            <person name="Barry K."/>
            <person name="Bills G."/>
            <person name="Bluhm B."/>
            <person name="Cannon C."/>
            <person name="Castanera R."/>
            <person name="Culley D."/>
            <person name="Daum C."/>
            <person name="Ezra D."/>
            <person name="Gonzalez J."/>
            <person name="Henrissat B."/>
            <person name="Kuo A."/>
            <person name="Liang C."/>
            <person name="Lipzen A."/>
            <person name="Lutzoni F."/>
            <person name="Magnuson J."/>
            <person name="Mondo S."/>
            <person name="Nolan M."/>
            <person name="Ohm R."/>
            <person name="Pangilinan J."/>
            <person name="Park H.-J."/>
            <person name="Ramirez L."/>
            <person name="Alfaro M."/>
            <person name="Sun H."/>
            <person name="Tritt A."/>
            <person name="Yoshinaga Y."/>
            <person name="Zwiers L.-H."/>
            <person name="Turgeon B."/>
            <person name="Goodwin S."/>
            <person name="Spatafora J."/>
            <person name="Crous P."/>
            <person name="Grigoriev I."/>
        </authorList>
    </citation>
    <scope>NUCLEOTIDE SEQUENCE</scope>
    <source>
        <strain evidence="3 5">CBS 304.34</strain>
    </source>
</reference>
<dbReference type="Gene3D" id="3.40.630.30">
    <property type="match status" value="1"/>
</dbReference>
<reference evidence="5" key="3">
    <citation type="submission" date="2025-04" db="UniProtKB">
        <authorList>
            <consortium name="RefSeq"/>
        </authorList>
    </citation>
    <scope>IDENTIFICATION</scope>
    <source>
        <strain evidence="5">CBS 304.34</strain>
    </source>
</reference>
<sequence length="343" mass="38103">MPPNISFHLLPKPPLFTPNPTLWPSLQQKVEGFRSLAHSESPAEWEAQEERSGATREWDRRRRLGLESWVFVAVEQPNKNIDKDQDRDGNNNEDDVASQERVRKSDIVLEDAEADASNLPFPDDVVGQGVKEGSTQSSQDDEAKAEEFPVFDDEAPGHGGMEISTQDLPADKVSDDEGPGYSDLEDSSTTIQATKTDPTERLILDNEGLEQADMEALGSTLGNEEDDEAWNEAEAEEMATLLHGEWIGTLNLIGPQDNGSGGNNAEAYWEYEIKSLFVLPGKRRQGVGGGMLQKAIKEGISTCGKRGHGRVKFSVDIKEWEEGDREQVKEWFRRAGFEVGTRM</sequence>
<gene>
    <name evidence="3 5" type="ORF">BDZ99DRAFT_259024</name>
</gene>
<dbReference type="SUPFAM" id="SSF55729">
    <property type="entry name" value="Acyl-CoA N-acyltransferases (Nat)"/>
    <property type="match status" value="1"/>
</dbReference>
<dbReference type="EMBL" id="MU003696">
    <property type="protein sequence ID" value="KAF2813553.1"/>
    <property type="molecule type" value="Genomic_DNA"/>
</dbReference>
<proteinExistence type="predicted"/>
<dbReference type="GO" id="GO:0016747">
    <property type="term" value="F:acyltransferase activity, transferring groups other than amino-acyl groups"/>
    <property type="evidence" value="ECO:0007669"/>
    <property type="project" value="InterPro"/>
</dbReference>
<feature type="compositionally biased region" description="Basic and acidic residues" evidence="1">
    <location>
        <begin position="48"/>
        <end position="59"/>
    </location>
</feature>
<dbReference type="AlphaFoldDB" id="A0A6A6YYN8"/>
<dbReference type="InterPro" id="IPR000182">
    <property type="entry name" value="GNAT_dom"/>
</dbReference>
<feature type="compositionally biased region" description="Acidic residues" evidence="1">
    <location>
        <begin position="176"/>
        <end position="186"/>
    </location>
</feature>
<evidence type="ECO:0000256" key="1">
    <source>
        <dbReference type="SAM" id="MobiDB-lite"/>
    </source>
</evidence>
<reference evidence="5" key="2">
    <citation type="submission" date="2020-04" db="EMBL/GenBank/DDBJ databases">
        <authorList>
            <consortium name="NCBI Genome Project"/>
        </authorList>
    </citation>
    <scope>NUCLEOTIDE SEQUENCE</scope>
    <source>
        <strain evidence="5">CBS 304.34</strain>
    </source>
</reference>
<dbReference type="OrthoDB" id="10571170at2759"/>
<dbReference type="Proteomes" id="UP000504636">
    <property type="component" value="Unplaced"/>
</dbReference>
<accession>A0A6A6YYN8</accession>
<feature type="compositionally biased region" description="Basic and acidic residues" evidence="1">
    <location>
        <begin position="80"/>
        <end position="90"/>
    </location>
</feature>
<evidence type="ECO:0000313" key="4">
    <source>
        <dbReference type="Proteomes" id="UP000504636"/>
    </source>
</evidence>
<evidence type="ECO:0000313" key="5">
    <source>
        <dbReference type="RefSeq" id="XP_033580517.1"/>
    </source>
</evidence>
<dbReference type="CDD" id="cd04301">
    <property type="entry name" value="NAT_SF"/>
    <property type="match status" value="1"/>
</dbReference>
<organism evidence="3">
    <name type="scientific">Mytilinidion resinicola</name>
    <dbReference type="NCBI Taxonomy" id="574789"/>
    <lineage>
        <taxon>Eukaryota</taxon>
        <taxon>Fungi</taxon>
        <taxon>Dikarya</taxon>
        <taxon>Ascomycota</taxon>
        <taxon>Pezizomycotina</taxon>
        <taxon>Dothideomycetes</taxon>
        <taxon>Pleosporomycetidae</taxon>
        <taxon>Mytilinidiales</taxon>
        <taxon>Mytilinidiaceae</taxon>
        <taxon>Mytilinidion</taxon>
    </lineage>
</organism>
<protein>
    <recommendedName>
        <fullName evidence="2">N-acetyltransferase domain-containing protein</fullName>
    </recommendedName>
</protein>
<feature type="region of interest" description="Disordered" evidence="1">
    <location>
        <begin position="34"/>
        <end position="59"/>
    </location>
</feature>
<dbReference type="GeneID" id="54454656"/>
<evidence type="ECO:0000259" key="2">
    <source>
        <dbReference type="Pfam" id="PF00583"/>
    </source>
</evidence>
<dbReference type="RefSeq" id="XP_033580517.1">
    <property type="nucleotide sequence ID" value="XM_033713763.1"/>
</dbReference>
<feature type="region of interest" description="Disordered" evidence="1">
    <location>
        <begin position="75"/>
        <end position="191"/>
    </location>
</feature>
<dbReference type="InterPro" id="IPR016181">
    <property type="entry name" value="Acyl_CoA_acyltransferase"/>
</dbReference>
<feature type="domain" description="N-acetyltransferase" evidence="2">
    <location>
        <begin position="233"/>
        <end position="301"/>
    </location>
</feature>
<keyword evidence="4" id="KW-1185">Reference proteome</keyword>